<name>A0A8J4B9M7_9CHLO</name>
<dbReference type="AlphaFoldDB" id="A0A8J4B9M7"/>
<sequence>KPNYNTLILFLRRLYRTAWRPFLEDSMDPNSELGKECLGQASLSGLKAAIQASVVSGALYLAAMKYSPFFRNVFSVSARTALTVMPIFYTGYLKMELTMHKCMQDAKPEYVSIQDDDEDTLHHRRR</sequence>
<feature type="non-terminal residue" evidence="1">
    <location>
        <position position="126"/>
    </location>
</feature>
<protein>
    <submittedName>
        <fullName evidence="1">Uncharacterized protein</fullName>
    </submittedName>
</protein>
<evidence type="ECO:0000313" key="1">
    <source>
        <dbReference type="EMBL" id="GIL56996.1"/>
    </source>
</evidence>
<dbReference type="Proteomes" id="UP000747399">
    <property type="component" value="Unassembled WGS sequence"/>
</dbReference>
<dbReference type="EMBL" id="BNCO01000026">
    <property type="protein sequence ID" value="GIL56996.1"/>
    <property type="molecule type" value="Genomic_DNA"/>
</dbReference>
<evidence type="ECO:0000313" key="2">
    <source>
        <dbReference type="Proteomes" id="UP000747399"/>
    </source>
</evidence>
<proteinExistence type="predicted"/>
<accession>A0A8J4B9M7</accession>
<comment type="caution">
    <text evidence="1">The sequence shown here is derived from an EMBL/GenBank/DDBJ whole genome shotgun (WGS) entry which is preliminary data.</text>
</comment>
<keyword evidence="2" id="KW-1185">Reference proteome</keyword>
<reference evidence="1" key="1">
    <citation type="journal article" date="2021" name="Proc. Natl. Acad. Sci. U.S.A.">
        <title>Three genomes in the algal genus Volvox reveal the fate of a haploid sex-determining region after a transition to homothallism.</title>
        <authorList>
            <person name="Yamamoto K."/>
            <person name="Hamaji T."/>
            <person name="Kawai-Toyooka H."/>
            <person name="Matsuzaki R."/>
            <person name="Takahashi F."/>
            <person name="Nishimura Y."/>
            <person name="Kawachi M."/>
            <person name="Noguchi H."/>
            <person name="Minakuchi Y."/>
            <person name="Umen J.G."/>
            <person name="Toyoda A."/>
            <person name="Nozaki H."/>
        </authorList>
    </citation>
    <scope>NUCLEOTIDE SEQUENCE</scope>
    <source>
        <strain evidence="1">NIES-3780</strain>
    </source>
</reference>
<organism evidence="1 2">
    <name type="scientific">Volvox africanus</name>
    <dbReference type="NCBI Taxonomy" id="51714"/>
    <lineage>
        <taxon>Eukaryota</taxon>
        <taxon>Viridiplantae</taxon>
        <taxon>Chlorophyta</taxon>
        <taxon>core chlorophytes</taxon>
        <taxon>Chlorophyceae</taxon>
        <taxon>CS clade</taxon>
        <taxon>Chlamydomonadales</taxon>
        <taxon>Volvocaceae</taxon>
        <taxon>Volvox</taxon>
    </lineage>
</organism>
<gene>
    <name evidence="1" type="ORF">Vafri_12258</name>
</gene>